<dbReference type="GO" id="GO:0012505">
    <property type="term" value="C:endomembrane system"/>
    <property type="evidence" value="ECO:0007669"/>
    <property type="project" value="TreeGrafter"/>
</dbReference>
<dbReference type="EC" id="2.3.1.51" evidence="5"/>
<evidence type="ECO:0000256" key="1">
    <source>
        <dbReference type="ARBA" id="ARBA00001141"/>
    </source>
</evidence>
<organism evidence="10 11">
    <name type="scientific">Rhododendron griersonianum</name>
    <dbReference type="NCBI Taxonomy" id="479676"/>
    <lineage>
        <taxon>Eukaryota</taxon>
        <taxon>Viridiplantae</taxon>
        <taxon>Streptophyta</taxon>
        <taxon>Embryophyta</taxon>
        <taxon>Tracheophyta</taxon>
        <taxon>Spermatophyta</taxon>
        <taxon>Magnoliopsida</taxon>
        <taxon>eudicotyledons</taxon>
        <taxon>Gunneridae</taxon>
        <taxon>Pentapetalae</taxon>
        <taxon>asterids</taxon>
        <taxon>Ericales</taxon>
        <taxon>Ericaceae</taxon>
        <taxon>Ericoideae</taxon>
        <taxon>Rhodoreae</taxon>
        <taxon>Rhododendron</taxon>
    </lineage>
</organism>
<evidence type="ECO:0000256" key="8">
    <source>
        <dbReference type="SAM" id="Phobius"/>
    </source>
</evidence>
<dbReference type="AlphaFoldDB" id="A0AAV6JT14"/>
<dbReference type="Proteomes" id="UP000823749">
    <property type="component" value="Chromosome 6"/>
</dbReference>
<evidence type="ECO:0000256" key="7">
    <source>
        <dbReference type="ARBA" id="ARBA00023315"/>
    </source>
</evidence>
<keyword evidence="6" id="KW-0808">Transferase</keyword>
<dbReference type="CDD" id="cd07990">
    <property type="entry name" value="LPLAT_LCLAT1-like"/>
    <property type="match status" value="1"/>
</dbReference>
<comment type="similarity">
    <text evidence="4">Belongs to the 1-acyl-sn-glycerol-3-phosphate acyltransferase family.</text>
</comment>
<evidence type="ECO:0000256" key="3">
    <source>
        <dbReference type="ARBA" id="ARBA00005189"/>
    </source>
</evidence>
<evidence type="ECO:0000256" key="5">
    <source>
        <dbReference type="ARBA" id="ARBA00013211"/>
    </source>
</evidence>
<comment type="pathway">
    <text evidence="2">Phospholipid metabolism; CDP-diacylglycerol biosynthesis; CDP-diacylglycerol from sn-glycerol 3-phosphate: step 2/3.</text>
</comment>
<sequence>MERVVLIANHRTEVDWMYMWDLALRKGCLGYIKFVLKSSLMKLPIFGWGFHILEFIPVERKWEIDEPILRQMLSTFANPLDPLWLAVFPEGTDFTEQKCKRNQKFAAENGLPVLKNVLLPKTKGFCTCLEILRGSLDAGCYSVFNVETKQFEVNGIHGNENINKPLAVTSRVISAMVTWERCGVEFPVGNLIKLYAGISYEKGLGSIYDITIAYKHRCPSFVDNLCGVDPSEVHIHVQRIPIKEMPLSESEAATWLINAFQHKDELLSQFVAEGHFPQQGIEEELSTFKGLVNFSVVVALTGIFVFLTFCSSIWFKIYIGFACAYLSFATYLNFRPLPVLGIGKPMLCN</sequence>
<dbReference type="Pfam" id="PF16076">
    <property type="entry name" value="Acyltransf_C"/>
    <property type="match status" value="1"/>
</dbReference>
<keyword evidence="8" id="KW-1133">Transmembrane helix</keyword>
<dbReference type="SUPFAM" id="SSF69593">
    <property type="entry name" value="Glycerol-3-phosphate (1)-acyltransferase"/>
    <property type="match status" value="1"/>
</dbReference>
<evidence type="ECO:0000313" key="10">
    <source>
        <dbReference type="EMBL" id="KAG5543269.1"/>
    </source>
</evidence>
<keyword evidence="7" id="KW-0012">Acyltransferase</keyword>
<dbReference type="InterPro" id="IPR032098">
    <property type="entry name" value="Acyltransf_C"/>
</dbReference>
<evidence type="ECO:0000259" key="9">
    <source>
        <dbReference type="SMART" id="SM00563"/>
    </source>
</evidence>
<dbReference type="PANTHER" id="PTHR10983">
    <property type="entry name" value="1-ACYLGLYCEROL-3-PHOSPHATE ACYLTRANSFERASE-RELATED"/>
    <property type="match status" value="1"/>
</dbReference>
<dbReference type="EMBL" id="JACTNZ010000006">
    <property type="protein sequence ID" value="KAG5543269.1"/>
    <property type="molecule type" value="Genomic_DNA"/>
</dbReference>
<comment type="pathway">
    <text evidence="3">Lipid metabolism.</text>
</comment>
<dbReference type="InterPro" id="IPR002123">
    <property type="entry name" value="Plipid/glycerol_acylTrfase"/>
</dbReference>
<evidence type="ECO:0000256" key="6">
    <source>
        <dbReference type="ARBA" id="ARBA00022679"/>
    </source>
</evidence>
<evidence type="ECO:0000313" key="11">
    <source>
        <dbReference type="Proteomes" id="UP000823749"/>
    </source>
</evidence>
<feature type="domain" description="Phospholipid/glycerol acyltransferase" evidence="9">
    <location>
        <begin position="4"/>
        <end position="118"/>
    </location>
</feature>
<feature type="transmembrane region" description="Helical" evidence="8">
    <location>
        <begin position="291"/>
        <end position="309"/>
    </location>
</feature>
<dbReference type="GO" id="GO:0003841">
    <property type="term" value="F:1-acylglycerol-3-phosphate O-acyltransferase activity"/>
    <property type="evidence" value="ECO:0007669"/>
    <property type="project" value="UniProtKB-EC"/>
</dbReference>
<accession>A0AAV6JT14</accession>
<keyword evidence="8" id="KW-0812">Transmembrane</keyword>
<gene>
    <name evidence="10" type="ORF">RHGRI_016119</name>
</gene>
<evidence type="ECO:0000256" key="4">
    <source>
        <dbReference type="ARBA" id="ARBA00008655"/>
    </source>
</evidence>
<keyword evidence="8" id="KW-0472">Membrane</keyword>
<comment type="caution">
    <text evidence="10">The sequence shown here is derived from an EMBL/GenBank/DDBJ whole genome shotgun (WGS) entry which is preliminary data.</text>
</comment>
<dbReference type="PANTHER" id="PTHR10983:SF16">
    <property type="entry name" value="LYSOCARDIOLIPIN ACYLTRANSFERASE 1"/>
    <property type="match status" value="1"/>
</dbReference>
<reference evidence="10 11" key="1">
    <citation type="submission" date="2020-08" db="EMBL/GenBank/DDBJ databases">
        <title>Plant Genome Project.</title>
        <authorList>
            <person name="Zhang R.-G."/>
        </authorList>
    </citation>
    <scope>NUCLEOTIDE SEQUENCE [LARGE SCALE GENOMIC DNA]</scope>
    <source>
        <strain evidence="10">WSP0</strain>
        <tissue evidence="10">Leaf</tissue>
    </source>
</reference>
<feature type="transmembrane region" description="Helical" evidence="8">
    <location>
        <begin position="315"/>
        <end position="334"/>
    </location>
</feature>
<protein>
    <recommendedName>
        <fullName evidence="5">1-acylglycerol-3-phosphate O-acyltransferase</fullName>
        <ecNumber evidence="5">2.3.1.51</ecNumber>
    </recommendedName>
</protein>
<dbReference type="Pfam" id="PF01553">
    <property type="entry name" value="Acyltransferase"/>
    <property type="match status" value="1"/>
</dbReference>
<name>A0AAV6JT14_9ERIC</name>
<keyword evidence="11" id="KW-1185">Reference proteome</keyword>
<proteinExistence type="inferred from homology"/>
<evidence type="ECO:0000256" key="2">
    <source>
        <dbReference type="ARBA" id="ARBA00004728"/>
    </source>
</evidence>
<dbReference type="SMART" id="SM00563">
    <property type="entry name" value="PlsC"/>
    <property type="match status" value="1"/>
</dbReference>
<comment type="catalytic activity">
    <reaction evidence="1">
        <text>a 1-acyl-sn-glycero-3-phosphate + an acyl-CoA = a 1,2-diacyl-sn-glycero-3-phosphate + CoA</text>
        <dbReference type="Rhea" id="RHEA:19709"/>
        <dbReference type="ChEBI" id="CHEBI:57287"/>
        <dbReference type="ChEBI" id="CHEBI:57970"/>
        <dbReference type="ChEBI" id="CHEBI:58342"/>
        <dbReference type="ChEBI" id="CHEBI:58608"/>
        <dbReference type="EC" id="2.3.1.51"/>
    </reaction>
</comment>